<evidence type="ECO:0000313" key="4">
    <source>
        <dbReference type="EMBL" id="ENZ11117.1"/>
    </source>
</evidence>
<dbReference type="Pfam" id="PF00535">
    <property type="entry name" value="Glycos_transf_2"/>
    <property type="match status" value="1"/>
</dbReference>
<dbReference type="InterPro" id="IPR029044">
    <property type="entry name" value="Nucleotide-diphossugar_trans"/>
</dbReference>
<keyword evidence="2" id="KW-0808">Transferase</keyword>
<evidence type="ECO:0000256" key="2">
    <source>
        <dbReference type="ARBA" id="ARBA00022679"/>
    </source>
</evidence>
<dbReference type="SUPFAM" id="SSF53448">
    <property type="entry name" value="Nucleotide-diphospho-sugar transferases"/>
    <property type="match status" value="1"/>
</dbReference>
<dbReference type="AlphaFoldDB" id="A0A0E2H6B8"/>
<reference evidence="4 5" key="1">
    <citation type="submission" date="2013-01" db="EMBL/GenBank/DDBJ databases">
        <title>The Genome Sequence of Clostridium clostridioforme 90A8.</title>
        <authorList>
            <consortium name="The Broad Institute Genome Sequencing Platform"/>
            <person name="Earl A."/>
            <person name="Ward D."/>
            <person name="Feldgarden M."/>
            <person name="Gevers D."/>
            <person name="Courvalin P."/>
            <person name="Lambert T."/>
            <person name="Walker B."/>
            <person name="Young S.K."/>
            <person name="Zeng Q."/>
            <person name="Gargeya S."/>
            <person name="Fitzgerald M."/>
            <person name="Haas B."/>
            <person name="Abouelleil A."/>
            <person name="Alvarado L."/>
            <person name="Arachchi H.M."/>
            <person name="Berlin A.M."/>
            <person name="Chapman S.B."/>
            <person name="Dewar J."/>
            <person name="Goldberg J."/>
            <person name="Griggs A."/>
            <person name="Gujja S."/>
            <person name="Hansen M."/>
            <person name="Howarth C."/>
            <person name="Imamovic A."/>
            <person name="Larimer J."/>
            <person name="McCowan C."/>
            <person name="Murphy C."/>
            <person name="Neiman D."/>
            <person name="Pearson M."/>
            <person name="Priest M."/>
            <person name="Roberts A."/>
            <person name="Saif S."/>
            <person name="Shea T."/>
            <person name="Sisk P."/>
            <person name="Sykes S."/>
            <person name="Wortman J."/>
            <person name="Nusbaum C."/>
            <person name="Birren B."/>
        </authorList>
    </citation>
    <scope>NUCLEOTIDE SEQUENCE [LARGE SCALE GENOMIC DNA]</scope>
    <source>
        <strain evidence="4 5">90A8</strain>
    </source>
</reference>
<organism evidence="4 5">
    <name type="scientific">[Clostridium] clostridioforme 90A8</name>
    <dbReference type="NCBI Taxonomy" id="999408"/>
    <lineage>
        <taxon>Bacteria</taxon>
        <taxon>Bacillati</taxon>
        <taxon>Bacillota</taxon>
        <taxon>Clostridia</taxon>
        <taxon>Lachnospirales</taxon>
        <taxon>Lachnospiraceae</taxon>
        <taxon>Enterocloster</taxon>
    </lineage>
</organism>
<dbReference type="InterPro" id="IPR001173">
    <property type="entry name" value="Glyco_trans_2-like"/>
</dbReference>
<evidence type="ECO:0000313" key="5">
    <source>
        <dbReference type="Proteomes" id="UP000013085"/>
    </source>
</evidence>
<dbReference type="RefSeq" id="WP_002594007.1">
    <property type="nucleotide sequence ID" value="NZ_KB850982.1"/>
</dbReference>
<dbReference type="Pfam" id="PF13692">
    <property type="entry name" value="Glyco_trans_1_4"/>
    <property type="match status" value="1"/>
</dbReference>
<dbReference type="Gene3D" id="3.90.550.10">
    <property type="entry name" value="Spore Coat Polysaccharide Biosynthesis Protein SpsA, Chain A"/>
    <property type="match status" value="1"/>
</dbReference>
<dbReference type="EMBL" id="AGYR01000044">
    <property type="protein sequence ID" value="ENZ11117.1"/>
    <property type="molecule type" value="Genomic_DNA"/>
</dbReference>
<dbReference type="PANTHER" id="PTHR22916">
    <property type="entry name" value="GLYCOSYLTRANSFERASE"/>
    <property type="match status" value="1"/>
</dbReference>
<proteinExistence type="predicted"/>
<dbReference type="PATRIC" id="fig|999408.3.peg.4447"/>
<dbReference type="Gene3D" id="3.40.50.2000">
    <property type="entry name" value="Glycogen Phosphorylase B"/>
    <property type="match status" value="2"/>
</dbReference>
<name>A0A0E2H6B8_9FIRM</name>
<protein>
    <recommendedName>
        <fullName evidence="3">Glycosyltransferase 2-like domain-containing protein</fullName>
    </recommendedName>
</protein>
<dbReference type="Proteomes" id="UP000013085">
    <property type="component" value="Unassembled WGS sequence"/>
</dbReference>
<dbReference type="GO" id="GO:0016757">
    <property type="term" value="F:glycosyltransferase activity"/>
    <property type="evidence" value="ECO:0007669"/>
    <property type="project" value="UniProtKB-KW"/>
</dbReference>
<dbReference type="SUPFAM" id="SSF53756">
    <property type="entry name" value="UDP-Glycosyltransferase/glycogen phosphorylase"/>
    <property type="match status" value="1"/>
</dbReference>
<accession>A0A0E2H6B8</accession>
<feature type="domain" description="Glycosyltransferase 2-like" evidence="3">
    <location>
        <begin position="5"/>
        <end position="146"/>
    </location>
</feature>
<sequence length="784" mass="90759">MPLISVIMPTYKVEEYLPQCLESVMNQDFQDIEIIPVDDGSPDSCGAIIDKYASQDKRIHPIHQKNGGYGKAVNAGMAKASGKYIAIVETDDYIEPDMLSVLYRVAEKYQASVVKAGFRKLYSDGGECIVHPPFLFYESEIKVEPQYSNDLMVMESSIWAALYKREFLEQYNIKVLESSGAAYQDVVFKFMVYSMAESIICIDKPVYNYRVMTANSSSKSAKNWDVQFKNYEVIKQWLAKNEKFGSFRDAFYLHAYFDFIFHYNRLSEESQEQFIERAREFYSEGKRNGVGAENARFSDSAVRQYYWDVVYPFLMGLDKTTADREKKLSVTDAQYWRNIVKDILRNCYHTKAGIRIWDKINSFIHRPFIWNKINEGGYSSYASNQLQSLNFDNGIFELDPVCGEKTALVMVPWYLPNAAIHYIEQIAITMKKKGYKLHLFIYWEQYAPQNVNRNVWDRVFFQHASNPYFSHSNYSENRMDADHIDDWVDADFLQSIVRLNEHYKYSACMANYLFYSKAFDVLSPAVKKILCTHDKFANHNKSLHNAGYPEWSFWFGVGTEEEEARALRRADVVLAIQEDDCKYFRRIVNNEVKIITFPFIPDKHQIKYKGIEDKDVMTVGYIASSNPPNYFSIKKIIAELEGTHNIHLYIAGSICDMLKEKDTSSSVTVLGRISSLDEFYSSYDLYLNPDTFYSGLKCKTLEALSYGVGIVCTKVASTGIGLVQEYHLLDTEKDCAQYLLNLSTKAYEERVNIVCLMKDESCEKYDEFCEKYPIDDLTEEMLGI</sequence>
<dbReference type="HOGENOM" id="CLU_357425_0_0_9"/>
<evidence type="ECO:0000256" key="1">
    <source>
        <dbReference type="ARBA" id="ARBA00022676"/>
    </source>
</evidence>
<keyword evidence="1" id="KW-0328">Glycosyltransferase</keyword>
<comment type="caution">
    <text evidence="4">The sequence shown here is derived from an EMBL/GenBank/DDBJ whole genome shotgun (WGS) entry which is preliminary data.</text>
</comment>
<dbReference type="PANTHER" id="PTHR22916:SF51">
    <property type="entry name" value="GLYCOSYLTRANSFERASE EPSH-RELATED"/>
    <property type="match status" value="1"/>
</dbReference>
<evidence type="ECO:0000259" key="3">
    <source>
        <dbReference type="Pfam" id="PF00535"/>
    </source>
</evidence>
<gene>
    <name evidence="4" type="ORF">HMPREF1090_04149</name>
</gene>
<dbReference type="CDD" id="cd00761">
    <property type="entry name" value="Glyco_tranf_GTA_type"/>
    <property type="match status" value="1"/>
</dbReference>